<evidence type="ECO:0000256" key="5">
    <source>
        <dbReference type="ARBA" id="ARBA00022692"/>
    </source>
</evidence>
<feature type="transmembrane region" description="Helical" evidence="8">
    <location>
        <begin position="50"/>
        <end position="70"/>
    </location>
</feature>
<dbReference type="Gene3D" id="1.10.3720.10">
    <property type="entry name" value="MetI-like"/>
    <property type="match status" value="2"/>
</dbReference>
<dbReference type="PANTHER" id="PTHR43227:SF8">
    <property type="entry name" value="DIACETYLCHITOBIOSE UPTAKE SYSTEM PERMEASE PROTEIN DASB"/>
    <property type="match status" value="1"/>
</dbReference>
<dbReference type="PROSITE" id="PS50928">
    <property type="entry name" value="ABC_TM1"/>
    <property type="match status" value="1"/>
</dbReference>
<feature type="transmembrane region" description="Helical" evidence="8">
    <location>
        <begin position="238"/>
        <end position="259"/>
    </location>
</feature>
<name>A0A251X3D1_9RHOB</name>
<keyword evidence="6 8" id="KW-1133">Transmembrane helix</keyword>
<feature type="transmembrane region" description="Helical" evidence="8">
    <location>
        <begin position="147"/>
        <end position="167"/>
    </location>
</feature>
<evidence type="ECO:0000256" key="7">
    <source>
        <dbReference type="ARBA" id="ARBA00023136"/>
    </source>
</evidence>
<dbReference type="GO" id="GO:0005886">
    <property type="term" value="C:plasma membrane"/>
    <property type="evidence" value="ECO:0007669"/>
    <property type="project" value="UniProtKB-SubCell"/>
</dbReference>
<dbReference type="AlphaFoldDB" id="A0A251X3D1"/>
<dbReference type="Pfam" id="PF00528">
    <property type="entry name" value="BPD_transp_1"/>
    <property type="match status" value="1"/>
</dbReference>
<evidence type="ECO:0000313" key="10">
    <source>
        <dbReference type="EMBL" id="OUD10888.1"/>
    </source>
</evidence>
<feature type="domain" description="ABC transmembrane type-1" evidence="9">
    <location>
        <begin position="110"/>
        <end position="405"/>
    </location>
</feature>
<evidence type="ECO:0000256" key="1">
    <source>
        <dbReference type="ARBA" id="ARBA00004651"/>
    </source>
</evidence>
<feature type="transmembrane region" description="Helical" evidence="8">
    <location>
        <begin position="384"/>
        <end position="407"/>
    </location>
</feature>
<accession>A0A251X3D1</accession>
<evidence type="ECO:0000313" key="11">
    <source>
        <dbReference type="Proteomes" id="UP000194664"/>
    </source>
</evidence>
<dbReference type="GO" id="GO:0055085">
    <property type="term" value="P:transmembrane transport"/>
    <property type="evidence" value="ECO:0007669"/>
    <property type="project" value="InterPro"/>
</dbReference>
<evidence type="ECO:0000256" key="2">
    <source>
        <dbReference type="ARBA" id="ARBA00009306"/>
    </source>
</evidence>
<dbReference type="EMBL" id="MSPP01000001">
    <property type="protein sequence ID" value="OUD10888.1"/>
    <property type="molecule type" value="Genomic_DNA"/>
</dbReference>
<protein>
    <submittedName>
        <fullName evidence="10">Alpha-glucoside ABC transporter permease</fullName>
    </submittedName>
</protein>
<proteinExistence type="inferred from homology"/>
<dbReference type="Proteomes" id="UP000194664">
    <property type="component" value="Unassembled WGS sequence"/>
</dbReference>
<feature type="transmembrane region" description="Helical" evidence="8">
    <location>
        <begin position="191"/>
        <end position="217"/>
    </location>
</feature>
<keyword evidence="5 8" id="KW-0812">Transmembrane</keyword>
<dbReference type="OrthoDB" id="9805974at2"/>
<keyword evidence="4" id="KW-1003">Cell membrane</keyword>
<feature type="transmembrane region" description="Helical" evidence="8">
    <location>
        <begin position="6"/>
        <end position="29"/>
    </location>
</feature>
<feature type="transmembrane region" description="Helical" evidence="8">
    <location>
        <begin position="335"/>
        <end position="360"/>
    </location>
</feature>
<dbReference type="CDD" id="cd06261">
    <property type="entry name" value="TM_PBP2"/>
    <property type="match status" value="1"/>
</dbReference>
<keyword evidence="7 8" id="KW-0472">Membrane</keyword>
<evidence type="ECO:0000256" key="4">
    <source>
        <dbReference type="ARBA" id="ARBA00022475"/>
    </source>
</evidence>
<dbReference type="SUPFAM" id="SSF161098">
    <property type="entry name" value="MetI-like"/>
    <property type="match status" value="2"/>
</dbReference>
<keyword evidence="11" id="KW-1185">Reference proteome</keyword>
<organism evidence="10 11">
    <name type="scientific">Marivivens niveibacter</name>
    <dbReference type="NCBI Taxonomy" id="1930667"/>
    <lineage>
        <taxon>Bacteria</taxon>
        <taxon>Pseudomonadati</taxon>
        <taxon>Pseudomonadota</taxon>
        <taxon>Alphaproteobacteria</taxon>
        <taxon>Rhodobacterales</taxon>
        <taxon>Paracoccaceae</taxon>
        <taxon>Marivivens group</taxon>
        <taxon>Marivivens</taxon>
    </lineage>
</organism>
<dbReference type="InterPro" id="IPR000515">
    <property type="entry name" value="MetI-like"/>
</dbReference>
<dbReference type="RefSeq" id="WP_086450532.1">
    <property type="nucleotide sequence ID" value="NZ_MSPP01000001.1"/>
</dbReference>
<evidence type="ECO:0000256" key="6">
    <source>
        <dbReference type="ARBA" id="ARBA00022989"/>
    </source>
</evidence>
<evidence type="ECO:0000256" key="8">
    <source>
        <dbReference type="RuleBase" id="RU363032"/>
    </source>
</evidence>
<comment type="similarity">
    <text evidence="2 8">Belongs to the binding-protein-dependent transport system permease family.</text>
</comment>
<feature type="transmembrane region" description="Helical" evidence="8">
    <location>
        <begin position="279"/>
        <end position="301"/>
    </location>
</feature>
<keyword evidence="3 8" id="KW-0813">Transport</keyword>
<comment type="subcellular location">
    <subcellularLocation>
        <location evidence="1 8">Cell membrane</location>
        <topology evidence="1 8">Multi-pass membrane protein</topology>
    </subcellularLocation>
</comment>
<comment type="caution">
    <text evidence="10">The sequence shown here is derived from an EMBL/GenBank/DDBJ whole genome shotgun (WGS) entry which is preliminary data.</text>
</comment>
<evidence type="ECO:0000259" key="9">
    <source>
        <dbReference type="PROSITE" id="PS50928"/>
    </source>
</evidence>
<evidence type="ECO:0000256" key="3">
    <source>
        <dbReference type="ARBA" id="ARBA00022448"/>
    </source>
</evidence>
<dbReference type="PANTHER" id="PTHR43227">
    <property type="entry name" value="BLL4140 PROTEIN"/>
    <property type="match status" value="1"/>
</dbReference>
<sequence length="414" mass="46031">MNPALQGLITILFGVGGCVAYFYLSNLFLDKVLFPARGKNAGQNINRANMVRPWLFLAPALVALGLYLAYPVVETFRLSVTERLPGGASQFVGFENYRRMLAEDKFWEAMRNNMLWLLIVPAAATAMGLLVAQLTDRIKWGSFAKSLIFMPMAISFVGAAVIFKLIYDARPAGQSQIGILNAMWLEFDGGIGSIIILQIIPILIFAFFAVVVFYAAWITAGPVIKPNPHSQISTVFKALRIVAAAIFVWLGVLAALNVVDVATAQFDYGQPQTWLTIPFWNNFFLMVVLIWIQTGFAMVILSAALRGIPEETVEAAVVDGANPFQIFFKIKIPQIMGTIVVVWTTITIVVLKIFDIVFAMTNGQWETQVLANYMYDKLFRSNDWGVGSASAMVIMLLVTPILVWNVYNARKEMR</sequence>
<feature type="transmembrane region" description="Helical" evidence="8">
    <location>
        <begin position="114"/>
        <end position="135"/>
    </location>
</feature>
<dbReference type="InterPro" id="IPR050809">
    <property type="entry name" value="UgpAE/MalFG_permease"/>
</dbReference>
<dbReference type="InterPro" id="IPR035906">
    <property type="entry name" value="MetI-like_sf"/>
</dbReference>
<reference evidence="10 11" key="1">
    <citation type="submission" date="2016-12" db="EMBL/GenBank/DDBJ databases">
        <title>The draft genome sequence of HSLHS2.</title>
        <authorList>
            <person name="Hu D."/>
            <person name="Wang L."/>
            <person name="Shao Z."/>
        </authorList>
    </citation>
    <scope>NUCLEOTIDE SEQUENCE [LARGE SCALE GENOMIC DNA]</scope>
    <source>
        <strain evidence="10">MCCC 1A06712</strain>
    </source>
</reference>
<gene>
    <name evidence="10" type="ORF">BVC71_05320</name>
</gene>